<keyword evidence="3" id="KW-0677">Repeat</keyword>
<feature type="compositionally biased region" description="Polar residues" evidence="8">
    <location>
        <begin position="76"/>
        <end position="85"/>
    </location>
</feature>
<evidence type="ECO:0000256" key="3">
    <source>
        <dbReference type="ARBA" id="ARBA00022737"/>
    </source>
</evidence>
<dbReference type="InterPro" id="IPR019775">
    <property type="entry name" value="WD40_repeat_CS"/>
</dbReference>
<feature type="repeat" description="WD" evidence="7">
    <location>
        <begin position="737"/>
        <end position="767"/>
    </location>
</feature>
<gene>
    <name evidence="9" type="ORF">AMTR_s00002p00252820</name>
</gene>
<evidence type="ECO:0000313" key="10">
    <source>
        <dbReference type="Proteomes" id="UP000017836"/>
    </source>
</evidence>
<dbReference type="AlphaFoldDB" id="W1P163"/>
<name>W1P163_AMBTC</name>
<feature type="region of interest" description="Disordered" evidence="8">
    <location>
        <begin position="393"/>
        <end position="417"/>
    </location>
</feature>
<dbReference type="PROSITE" id="PS00678">
    <property type="entry name" value="WD_REPEATS_1"/>
    <property type="match status" value="1"/>
</dbReference>
<keyword evidence="5" id="KW-0804">Transcription</keyword>
<feature type="compositionally biased region" description="Low complexity" evidence="8">
    <location>
        <begin position="476"/>
        <end position="486"/>
    </location>
</feature>
<dbReference type="eggNOG" id="KOG0266">
    <property type="taxonomic scope" value="Eukaryota"/>
</dbReference>
<evidence type="ECO:0000256" key="4">
    <source>
        <dbReference type="ARBA" id="ARBA00023015"/>
    </source>
</evidence>
<comment type="subcellular location">
    <subcellularLocation>
        <location evidence="1">Nucleus</location>
    </subcellularLocation>
</comment>
<dbReference type="PROSITE" id="PS50082">
    <property type="entry name" value="WD_REPEATS_2"/>
    <property type="match status" value="5"/>
</dbReference>
<feature type="repeat" description="WD" evidence="7">
    <location>
        <begin position="613"/>
        <end position="653"/>
    </location>
</feature>
<dbReference type="Proteomes" id="UP000017836">
    <property type="component" value="Unassembled WGS sequence"/>
</dbReference>
<dbReference type="PANTHER" id="PTHR45093">
    <property type="entry name" value="TRANSCRIPTION ACTIVATOR MSS11"/>
    <property type="match status" value="1"/>
</dbReference>
<proteinExistence type="predicted"/>
<keyword evidence="4" id="KW-0805">Transcription regulation</keyword>
<dbReference type="Gene3D" id="2.130.10.10">
    <property type="entry name" value="YVTN repeat-like/Quinoprotein amine dehydrogenase"/>
    <property type="match status" value="3"/>
</dbReference>
<evidence type="ECO:0000256" key="6">
    <source>
        <dbReference type="ARBA" id="ARBA00023242"/>
    </source>
</evidence>
<dbReference type="PANTHER" id="PTHR45093:SF2">
    <property type="entry name" value="LISH DOMAIN-CONTAINING PROTEIN"/>
    <property type="match status" value="1"/>
</dbReference>
<evidence type="ECO:0008006" key="11">
    <source>
        <dbReference type="Google" id="ProtNLM"/>
    </source>
</evidence>
<protein>
    <recommendedName>
        <fullName evidence="11">LisH domain-containing protein</fullName>
    </recommendedName>
</protein>
<feature type="repeat" description="WD" evidence="7">
    <location>
        <begin position="822"/>
        <end position="854"/>
    </location>
</feature>
<dbReference type="Pfam" id="PF00400">
    <property type="entry name" value="WD40"/>
    <property type="match status" value="5"/>
</dbReference>
<feature type="compositionally biased region" description="Low complexity" evidence="8">
    <location>
        <begin position="92"/>
        <end position="117"/>
    </location>
</feature>
<evidence type="ECO:0000256" key="7">
    <source>
        <dbReference type="PROSITE-ProRule" id="PRU00221"/>
    </source>
</evidence>
<dbReference type="InterPro" id="IPR006594">
    <property type="entry name" value="LisH"/>
</dbReference>
<keyword evidence="6" id="KW-0539">Nucleus</keyword>
<evidence type="ECO:0000256" key="5">
    <source>
        <dbReference type="ARBA" id="ARBA00023163"/>
    </source>
</evidence>
<feature type="compositionally biased region" description="Polar residues" evidence="8">
    <location>
        <begin position="126"/>
        <end position="135"/>
    </location>
</feature>
<organism evidence="9 10">
    <name type="scientific">Amborella trichopoda</name>
    <dbReference type="NCBI Taxonomy" id="13333"/>
    <lineage>
        <taxon>Eukaryota</taxon>
        <taxon>Viridiplantae</taxon>
        <taxon>Streptophyta</taxon>
        <taxon>Embryophyta</taxon>
        <taxon>Tracheophyta</taxon>
        <taxon>Spermatophyta</taxon>
        <taxon>Magnoliopsida</taxon>
        <taxon>Amborellales</taxon>
        <taxon>Amborellaceae</taxon>
        <taxon>Amborella</taxon>
    </lineage>
</organism>
<feature type="compositionally biased region" description="Low complexity" evidence="8">
    <location>
        <begin position="393"/>
        <end position="406"/>
    </location>
</feature>
<dbReference type="EMBL" id="KI394767">
    <property type="protein sequence ID" value="ERN01296.1"/>
    <property type="molecule type" value="Genomic_DNA"/>
</dbReference>
<dbReference type="SMART" id="SM00667">
    <property type="entry name" value="LisH"/>
    <property type="match status" value="1"/>
</dbReference>
<feature type="compositionally biased region" description="Polar residues" evidence="8">
    <location>
        <begin position="434"/>
        <end position="450"/>
    </location>
</feature>
<dbReference type="OrthoDB" id="47802at2759"/>
<dbReference type="KEGG" id="atr:18429378"/>
<reference evidence="10" key="1">
    <citation type="journal article" date="2013" name="Science">
        <title>The Amborella genome and the evolution of flowering plants.</title>
        <authorList>
            <consortium name="Amborella Genome Project"/>
        </authorList>
    </citation>
    <scope>NUCLEOTIDE SEQUENCE [LARGE SCALE GENOMIC DNA]</scope>
</reference>
<dbReference type="Pfam" id="PF08513">
    <property type="entry name" value="LisH"/>
    <property type="match status" value="1"/>
</dbReference>
<sequence length="854" mass="92661">MSQPNWEADKMLDVYIYDYLVKKNLQASAKAFQAEGKVSSDPVAIDAPGGFLFEWWSVFWDIFIARTNNDKHHSSDASTTYSEAQISRGREQQPQLQQPQQVQMQQLQMLQRQVQQQQRRDGVNLPNANANGYTGSENIVRQSQGMANAMATKLYQEGLRSPHHRDAMDDALPIKREFSDGVSPQLDSNQALALKPAGAASQTSGQVLHGSTCNMSGTLQQVQARNQQLSGSQQDMKSDMGIVLHSRVGSSEGLAFGAPGSNQGGSNLPLKGWPLTGLDQLRPSLLQAQKSFVQSQQQYQTLQMLTPQHQQLLLHAQAQSNLNSASAAEVDSQKLRMLLSARTCSSGKDGLSNSVGDMMPNIGSLIQGGSPVLPRGDADMLIKLKMAQFELQQQQSNNQQRPLQHQAPLSNQSQNSVPPLHQYEKIVGSFEDGNLSNSFRGNDQMGSKNQSGRKRKQTVSTCGPANSSGTGNTAGPSPSSAPSTPSIHTSGDAIPMPASKNLILFGSDGCGTLTSSSNHLVDIDRIEGDGSLDDNVDSFLSHDDADPRDPVGRNTDTSKSNGISFNMIASIPASTSKVVCCHFSPDGKLLASAGHEKKAVLWNTDTFKPKSSLEEHSLLITDVRFSSTNRLATSSFDRTVRVWDVDNPSYSLRTFTGHIASVMSLDFHPNNEDLICSCDGDGEIRYWSITKGICTRQFKGGVSQMRFQPHVGRLLAAAAENVVSILDVESQVCCHSLQGHSKPVHSLCWDQSGDYVASASEDSVRVWAVGGRSRGECVHELSCHGNKFHSCVFHPIYPSLLVVGCYQSLELWDMSEGKCMTVPAHEGLVAALAASNVTGTVASASHDKHVKIWK</sequence>
<feature type="compositionally biased region" description="Polar residues" evidence="8">
    <location>
        <begin position="407"/>
        <end position="417"/>
    </location>
</feature>
<feature type="repeat" description="WD" evidence="7">
    <location>
        <begin position="655"/>
        <end position="697"/>
    </location>
</feature>
<keyword evidence="2 7" id="KW-0853">WD repeat</keyword>
<dbReference type="InterPro" id="IPR015943">
    <property type="entry name" value="WD40/YVTN_repeat-like_dom_sf"/>
</dbReference>
<feature type="region of interest" description="Disordered" evidence="8">
    <location>
        <begin position="71"/>
        <end position="135"/>
    </location>
</feature>
<evidence type="ECO:0000313" key="9">
    <source>
        <dbReference type="EMBL" id="ERN01296.1"/>
    </source>
</evidence>
<dbReference type="HOGENOM" id="CLU_000288_57_28_1"/>
<feature type="repeat" description="WD" evidence="7">
    <location>
        <begin position="571"/>
        <end position="612"/>
    </location>
</feature>
<evidence type="ECO:0000256" key="1">
    <source>
        <dbReference type="ARBA" id="ARBA00004123"/>
    </source>
</evidence>
<dbReference type="CDD" id="cd00200">
    <property type="entry name" value="WD40"/>
    <property type="match status" value="1"/>
</dbReference>
<feature type="compositionally biased region" description="Polar residues" evidence="8">
    <location>
        <begin position="458"/>
        <end position="475"/>
    </location>
</feature>
<accession>W1P163</accession>
<dbReference type="PROSITE" id="PS50294">
    <property type="entry name" value="WD_REPEATS_REGION"/>
    <property type="match status" value="3"/>
</dbReference>
<feature type="region of interest" description="Disordered" evidence="8">
    <location>
        <begin position="431"/>
        <end position="494"/>
    </location>
</feature>
<dbReference type="SUPFAM" id="SSF50978">
    <property type="entry name" value="WD40 repeat-like"/>
    <property type="match status" value="1"/>
</dbReference>
<dbReference type="GO" id="GO:0005634">
    <property type="term" value="C:nucleus"/>
    <property type="evidence" value="ECO:0007669"/>
    <property type="project" value="UniProtKB-SubCell"/>
</dbReference>
<feature type="compositionally biased region" description="Basic and acidic residues" evidence="8">
    <location>
        <begin position="540"/>
        <end position="551"/>
    </location>
</feature>
<evidence type="ECO:0000256" key="2">
    <source>
        <dbReference type="ARBA" id="ARBA00022574"/>
    </source>
</evidence>
<evidence type="ECO:0000256" key="8">
    <source>
        <dbReference type="SAM" id="MobiDB-lite"/>
    </source>
</evidence>
<dbReference type="STRING" id="13333.W1P163"/>
<dbReference type="Gramene" id="ERN01296">
    <property type="protein sequence ID" value="ERN01296"/>
    <property type="gene ID" value="AMTR_s00002p00252820"/>
</dbReference>
<dbReference type="PROSITE" id="PS50896">
    <property type="entry name" value="LISH"/>
    <property type="match status" value="1"/>
</dbReference>
<feature type="region of interest" description="Disordered" evidence="8">
    <location>
        <begin position="534"/>
        <end position="559"/>
    </location>
</feature>
<dbReference type="InterPro" id="IPR001680">
    <property type="entry name" value="WD40_rpt"/>
</dbReference>
<keyword evidence="10" id="KW-1185">Reference proteome</keyword>
<dbReference type="SMART" id="SM00320">
    <property type="entry name" value="WD40"/>
    <property type="match status" value="7"/>
</dbReference>
<dbReference type="InterPro" id="IPR036322">
    <property type="entry name" value="WD40_repeat_dom_sf"/>
</dbReference>